<evidence type="ECO:0000313" key="3">
    <source>
        <dbReference type="Proteomes" id="UP000324222"/>
    </source>
</evidence>
<feature type="signal peptide" evidence="1">
    <location>
        <begin position="1"/>
        <end position="20"/>
    </location>
</feature>
<dbReference type="EMBL" id="VSRR010001789">
    <property type="protein sequence ID" value="MPC27691.1"/>
    <property type="molecule type" value="Genomic_DNA"/>
</dbReference>
<feature type="chain" id="PRO_5022988493" evidence="1">
    <location>
        <begin position="21"/>
        <end position="55"/>
    </location>
</feature>
<sequence>MIKMLIRFMILIQLRQGLMSNSINPFSTETHFYHEFYVRLDHFIDIMKSLWRSKD</sequence>
<dbReference type="Proteomes" id="UP000324222">
    <property type="component" value="Unassembled WGS sequence"/>
</dbReference>
<protein>
    <submittedName>
        <fullName evidence="2">Uncharacterized protein</fullName>
    </submittedName>
</protein>
<gene>
    <name evidence="2" type="ORF">E2C01_020870</name>
</gene>
<keyword evidence="1" id="KW-0732">Signal</keyword>
<evidence type="ECO:0000313" key="2">
    <source>
        <dbReference type="EMBL" id="MPC27691.1"/>
    </source>
</evidence>
<name>A0A5B7E126_PORTR</name>
<comment type="caution">
    <text evidence="2">The sequence shown here is derived from an EMBL/GenBank/DDBJ whole genome shotgun (WGS) entry which is preliminary data.</text>
</comment>
<evidence type="ECO:0000256" key="1">
    <source>
        <dbReference type="SAM" id="SignalP"/>
    </source>
</evidence>
<organism evidence="2 3">
    <name type="scientific">Portunus trituberculatus</name>
    <name type="common">Swimming crab</name>
    <name type="synonym">Neptunus trituberculatus</name>
    <dbReference type="NCBI Taxonomy" id="210409"/>
    <lineage>
        <taxon>Eukaryota</taxon>
        <taxon>Metazoa</taxon>
        <taxon>Ecdysozoa</taxon>
        <taxon>Arthropoda</taxon>
        <taxon>Crustacea</taxon>
        <taxon>Multicrustacea</taxon>
        <taxon>Malacostraca</taxon>
        <taxon>Eumalacostraca</taxon>
        <taxon>Eucarida</taxon>
        <taxon>Decapoda</taxon>
        <taxon>Pleocyemata</taxon>
        <taxon>Brachyura</taxon>
        <taxon>Eubrachyura</taxon>
        <taxon>Portunoidea</taxon>
        <taxon>Portunidae</taxon>
        <taxon>Portuninae</taxon>
        <taxon>Portunus</taxon>
    </lineage>
</organism>
<proteinExistence type="predicted"/>
<dbReference type="AlphaFoldDB" id="A0A5B7E126"/>
<reference evidence="2 3" key="1">
    <citation type="submission" date="2019-05" db="EMBL/GenBank/DDBJ databases">
        <title>Another draft genome of Portunus trituberculatus and its Hox gene families provides insights of decapod evolution.</title>
        <authorList>
            <person name="Jeong J.-H."/>
            <person name="Song I."/>
            <person name="Kim S."/>
            <person name="Choi T."/>
            <person name="Kim D."/>
            <person name="Ryu S."/>
            <person name="Kim W."/>
        </authorList>
    </citation>
    <scope>NUCLEOTIDE SEQUENCE [LARGE SCALE GENOMIC DNA]</scope>
    <source>
        <tissue evidence="2">Muscle</tissue>
    </source>
</reference>
<accession>A0A5B7E126</accession>
<keyword evidence="3" id="KW-1185">Reference proteome</keyword>